<dbReference type="InterPro" id="IPR045851">
    <property type="entry name" value="AMP-bd_C_sf"/>
</dbReference>
<dbReference type="Gene3D" id="3.40.50.720">
    <property type="entry name" value="NAD(P)-binding Rossmann-like Domain"/>
    <property type="match status" value="1"/>
</dbReference>
<dbReference type="OrthoDB" id="329835at2759"/>
<dbReference type="Gene3D" id="3.30.300.30">
    <property type="match status" value="1"/>
</dbReference>
<dbReference type="Pfam" id="PF00501">
    <property type="entry name" value="AMP-binding"/>
    <property type="match status" value="2"/>
</dbReference>
<name>A0A0G4EHS2_VITBC</name>
<keyword evidence="3" id="KW-0436">Ligase</keyword>
<dbReference type="InterPro" id="IPR036736">
    <property type="entry name" value="ACP-like_sf"/>
</dbReference>
<dbReference type="Pfam" id="PF07993">
    <property type="entry name" value="NAD_binding_4"/>
    <property type="match status" value="1"/>
</dbReference>
<dbReference type="Gene3D" id="1.10.1200.10">
    <property type="entry name" value="ACP-like"/>
    <property type="match status" value="1"/>
</dbReference>
<dbReference type="PANTHER" id="PTHR22754:SF32">
    <property type="entry name" value="DISCO-INTERACTING PROTEIN 2"/>
    <property type="match status" value="1"/>
</dbReference>
<dbReference type="PROSITE" id="PS50075">
    <property type="entry name" value="CARRIER"/>
    <property type="match status" value="1"/>
</dbReference>
<evidence type="ECO:0000256" key="4">
    <source>
        <dbReference type="SAM" id="MobiDB-lite"/>
    </source>
</evidence>
<proteinExistence type="predicted"/>
<dbReference type="EMBL" id="CDMY01000231">
    <property type="protein sequence ID" value="CEL95562.1"/>
    <property type="molecule type" value="Genomic_DNA"/>
</dbReference>
<feature type="region of interest" description="Disordered" evidence="4">
    <location>
        <begin position="800"/>
        <end position="845"/>
    </location>
</feature>
<dbReference type="InterPro" id="IPR036291">
    <property type="entry name" value="NAD(P)-bd_dom_sf"/>
</dbReference>
<reference evidence="6 7" key="1">
    <citation type="submission" date="2014-11" db="EMBL/GenBank/DDBJ databases">
        <authorList>
            <person name="Zhu J."/>
            <person name="Qi W."/>
            <person name="Song R."/>
        </authorList>
    </citation>
    <scope>NUCLEOTIDE SEQUENCE [LARGE SCALE GENOMIC DNA]</scope>
</reference>
<feature type="compositionally biased region" description="Polar residues" evidence="4">
    <location>
        <begin position="938"/>
        <end position="952"/>
    </location>
</feature>
<feature type="region of interest" description="Disordered" evidence="4">
    <location>
        <begin position="284"/>
        <end position="303"/>
    </location>
</feature>
<feature type="domain" description="Carrier" evidence="5">
    <location>
        <begin position="838"/>
        <end position="919"/>
    </location>
</feature>
<keyword evidence="7" id="KW-1185">Reference proteome</keyword>
<evidence type="ECO:0000259" key="5">
    <source>
        <dbReference type="PROSITE" id="PS50075"/>
    </source>
</evidence>
<protein>
    <recommendedName>
        <fullName evidence="5">Carrier domain-containing protein</fullName>
    </recommendedName>
</protein>
<accession>A0A0G4EHS2</accession>
<keyword evidence="2" id="KW-0597">Phosphoprotein</keyword>
<dbReference type="GO" id="GO:0016874">
    <property type="term" value="F:ligase activity"/>
    <property type="evidence" value="ECO:0007669"/>
    <property type="project" value="UniProtKB-KW"/>
</dbReference>
<feature type="region of interest" description="Disordered" evidence="4">
    <location>
        <begin position="928"/>
        <end position="964"/>
    </location>
</feature>
<dbReference type="InterPro" id="IPR040097">
    <property type="entry name" value="FAAL/FAAC"/>
</dbReference>
<dbReference type="Proteomes" id="UP000041254">
    <property type="component" value="Unassembled WGS sequence"/>
</dbReference>
<dbReference type="VEuPathDB" id="CryptoDB:Vbra_7408"/>
<dbReference type="InterPro" id="IPR013120">
    <property type="entry name" value="FAR_NAD-bd"/>
</dbReference>
<dbReference type="InterPro" id="IPR000873">
    <property type="entry name" value="AMP-dep_synth/lig_dom"/>
</dbReference>
<keyword evidence="1" id="KW-0596">Phosphopantetheine</keyword>
<dbReference type="InterPro" id="IPR020806">
    <property type="entry name" value="PKS_PP-bd"/>
</dbReference>
<dbReference type="SUPFAM" id="SSF56801">
    <property type="entry name" value="Acetyl-CoA synthetase-like"/>
    <property type="match status" value="1"/>
</dbReference>
<dbReference type="GO" id="GO:0031177">
    <property type="term" value="F:phosphopantetheine binding"/>
    <property type="evidence" value="ECO:0007669"/>
    <property type="project" value="InterPro"/>
</dbReference>
<evidence type="ECO:0000256" key="3">
    <source>
        <dbReference type="ARBA" id="ARBA00022598"/>
    </source>
</evidence>
<dbReference type="InterPro" id="IPR042099">
    <property type="entry name" value="ANL_N_sf"/>
</dbReference>
<dbReference type="SUPFAM" id="SSF47336">
    <property type="entry name" value="ACP-like"/>
    <property type="match status" value="1"/>
</dbReference>
<dbReference type="Gene3D" id="3.40.50.12780">
    <property type="entry name" value="N-terminal domain of ligase-like"/>
    <property type="match status" value="2"/>
</dbReference>
<dbReference type="GO" id="GO:0008610">
    <property type="term" value="P:lipid biosynthetic process"/>
    <property type="evidence" value="ECO:0007669"/>
    <property type="project" value="InterPro"/>
</dbReference>
<dbReference type="PANTHER" id="PTHR22754">
    <property type="entry name" value="DISCO-INTERACTING PROTEIN 2 DIP2 -RELATED"/>
    <property type="match status" value="1"/>
</dbReference>
<evidence type="ECO:0000256" key="1">
    <source>
        <dbReference type="ARBA" id="ARBA00022450"/>
    </source>
</evidence>
<dbReference type="PhylomeDB" id="A0A0G4EHS2"/>
<dbReference type="SMART" id="SM00823">
    <property type="entry name" value="PKS_PP"/>
    <property type="match status" value="1"/>
</dbReference>
<feature type="region of interest" description="Disordered" evidence="4">
    <location>
        <begin position="736"/>
        <end position="755"/>
    </location>
</feature>
<dbReference type="InParanoid" id="A0A0G4EHS2"/>
<gene>
    <name evidence="6" type="ORF">Vbra_7408</name>
</gene>
<organism evidence="6 7">
    <name type="scientific">Vitrella brassicaformis (strain CCMP3155)</name>
    <dbReference type="NCBI Taxonomy" id="1169540"/>
    <lineage>
        <taxon>Eukaryota</taxon>
        <taxon>Sar</taxon>
        <taxon>Alveolata</taxon>
        <taxon>Colpodellida</taxon>
        <taxon>Vitrellaceae</taxon>
        <taxon>Vitrella</taxon>
    </lineage>
</organism>
<dbReference type="STRING" id="1169540.A0A0G4EHS2"/>
<feature type="compositionally biased region" description="Polar residues" evidence="4">
    <location>
        <begin position="820"/>
        <end position="844"/>
    </location>
</feature>
<evidence type="ECO:0000256" key="2">
    <source>
        <dbReference type="ARBA" id="ARBA00022553"/>
    </source>
</evidence>
<feature type="compositionally biased region" description="Basic and acidic residues" evidence="4">
    <location>
        <begin position="284"/>
        <end position="297"/>
    </location>
</feature>
<feature type="region of interest" description="Disordered" evidence="4">
    <location>
        <begin position="183"/>
        <end position="203"/>
    </location>
</feature>
<evidence type="ECO:0000313" key="6">
    <source>
        <dbReference type="EMBL" id="CEL95562.1"/>
    </source>
</evidence>
<dbReference type="InterPro" id="IPR009081">
    <property type="entry name" value="PP-bd_ACP"/>
</dbReference>
<dbReference type="Pfam" id="PF00550">
    <property type="entry name" value="PP-binding"/>
    <property type="match status" value="1"/>
</dbReference>
<feature type="compositionally biased region" description="Low complexity" evidence="4">
    <location>
        <begin position="800"/>
        <end position="818"/>
    </location>
</feature>
<evidence type="ECO:0000313" key="7">
    <source>
        <dbReference type="Proteomes" id="UP000041254"/>
    </source>
</evidence>
<dbReference type="CDD" id="cd05931">
    <property type="entry name" value="FAAL"/>
    <property type="match status" value="1"/>
</dbReference>
<dbReference type="SUPFAM" id="SSF51735">
    <property type="entry name" value="NAD(P)-binding Rossmann-fold domains"/>
    <property type="match status" value="1"/>
</dbReference>
<sequence length="1389" mass="153730">MANLYDFYVNECWWPCGDGAPTEVPQEGPAMRRIISYWARVQPSVNAVRFIKVDGSVESALSYQELHRRAEALGRQLLQMLDRGEDGKPASVLLCYPPGIDFVVAFFACLYSGVVAVPVYPPDPSKLSTDLPRFTRIASTVKAQACLTNNFYQRILHGLNCKLSLHSQRPSSSIASHLQAPLASNGHSHTQPPAAKENELTDEVRKEWRKLRWSSSQELIDRASKNSHGPSLPPLPSDIPHSQVAFLQFTSGSTNHPKGVSVTHGNLLHNVHLCTATFGMDPRDDHRTKHDLRKDSGGEGNGSEEAFVPLFDRPLREFVTFWYNRHSQSRSVLGHNVRTFSWLPVYHDLGLIGLVGGTLFFGSEMIMMSPLDFVRRPWSWLQGLTKWECEVTAAPNFAYDLVSRKTPEDIRKSLDLSKASWLCGAEPIRYSSIKNFMDTFREVGVRHSAFLPAFGLAENTLCVTGFRPSLDAEPLVLSINALEIETNGNVRIEEEWYGFRPSWTDTSERKIIIGCRLPATDTTVAIVDSSTHHLLPEGQVGEVWLSSPSTAKGYFGMAEQTHQTFRATLSGTTNAPEQQGPFLRTGDTGFLYKGELFIAGRAKDMIIVRGRKYIPQDIEEAIEAKCDVVRPGCCAAFPVESEQGEGMGIACELRPEGVRALAMAGGAKGSSKRASRRHFGGFGRFVSMLACTTDRHGDKDAVLRTIAEEVARAASMKVGLPVQQIWLLKPRVLPKTTSGKLQRSKAKQMLQRSRANGKGGVMWCEDLCTAAAPADTVVKTAKSTPRNAPCPSVLTDASTRSLSTLTPSTLTPSSFRSSTDTRASSVQPTSPTDPFRPSSTNDTGKTALADSLASVAHSVVGGEERPSPSGRLLDLGLDSIGMTEFSEHVRRMTGIDMPPSSMFDNPSLDALAGQLVAKREQEGVMEPIAPFSGHRDGATNNTESSGSNATDDGTTRKRDPETDVNKVAKSFKFDVASLPAPHPQPRKSRHVLVTDATSAVGRFLTVALLQAKERLTVHCLVQTNSDEEGLRQVREACQEAGIWKDEYQSRLMIVPGHVTRRHLGLKPNHLAEHFFAELCERIDLVFHTGFANGQSFMQSYDRLRENTFAMKEIVRLCTTSKLKPLHFVSSLTLFPEYVLGQGKELREATTLDTKRLREVCPPEQFGLPWTNWSTEQVLKKARARGLPCTIYRVPSGMTSLMTGYVDERHVGGALMMAMLEEGEMPPVVKAPLATPVDVVAAMMVRLCLTEKRRHWVYHLANPELITNSEREHWLGDLGVPLKSVSVDHFLATIKKRGAASPLYPLMPLVHRFTSHWCPPHEPRDHLMISTAHLQEDLRRAEWPSAHDLFISCASGEQGRAKVSPRALERAIELSRQLSILMRVDECDEE</sequence>
<feature type="compositionally biased region" description="Basic and acidic residues" evidence="4">
    <location>
        <begin position="953"/>
        <end position="964"/>
    </location>
</feature>